<comment type="caution">
    <text evidence="3">The sequence shown here is derived from an EMBL/GenBank/DDBJ whole genome shotgun (WGS) entry which is preliminary data.</text>
</comment>
<keyword evidence="3" id="KW-0378">Hydrolase</keyword>
<name>R8AX11_9GAMM</name>
<dbReference type="RefSeq" id="WP_012139354.1">
    <property type="nucleotide sequence ID" value="NZ_KE007328.1"/>
</dbReference>
<dbReference type="AlphaFoldDB" id="R8AX11"/>
<dbReference type="Gene3D" id="3.40.50.1820">
    <property type="entry name" value="alpha/beta hydrolase"/>
    <property type="match status" value="1"/>
</dbReference>
<gene>
    <name evidence="3" type="ORF">MARLIPOL_15809</name>
</gene>
<dbReference type="SUPFAM" id="SSF53474">
    <property type="entry name" value="alpha/beta-Hydrolases"/>
    <property type="match status" value="1"/>
</dbReference>
<keyword evidence="4" id="KW-1185">Reference proteome</keyword>
<comment type="similarity">
    <text evidence="1">Belongs to the AB hydrolase superfamily.</text>
</comment>
<dbReference type="GO" id="GO:0016787">
    <property type="term" value="F:hydrolase activity"/>
    <property type="evidence" value="ECO:0007669"/>
    <property type="project" value="UniProtKB-KW"/>
</dbReference>
<evidence type="ECO:0000259" key="2">
    <source>
        <dbReference type="Pfam" id="PF12697"/>
    </source>
</evidence>
<dbReference type="STRING" id="1318628.MARLIPOL_15809"/>
<evidence type="ECO:0000313" key="4">
    <source>
        <dbReference type="Proteomes" id="UP000016540"/>
    </source>
</evidence>
<sequence>MNLQKIVLRNNVHLIGDGSRSMMLANGFGWDQTMWRYLVPRLPVRYTLVLFDYVGSGGSGISAFDPDRYGSLEGYARDVTEICEALELQDVILVGHSVSSMIGLLACQANPALFDRLAMICPSPCFLNIPPDYLGGFEQADLQELLDLMERNYLGWASFLAPLVMGREAPQEMIDDLAKTFCSNDIRAARVFARATFFSDYRHILPDSKHPALILQSETDAFADQRIGHYMHERMPGSTFSLTKGEGHCLHMTHPAEVADRIERFCNQLRS</sequence>
<protein>
    <submittedName>
        <fullName evidence="3">Alpha/beta hydrolase fold protein</fullName>
    </submittedName>
</protein>
<dbReference type="OrthoDB" id="8680283at2"/>
<feature type="domain" description="AB hydrolase-1" evidence="2">
    <location>
        <begin position="24"/>
        <end position="260"/>
    </location>
</feature>
<reference evidence="3 4" key="1">
    <citation type="journal article" date="2013" name="Genome Announc.">
        <title>Draft Genome Sequence of the Moderately Halophilic Bacterium Marinobacter lipolyticus Strain SM19.</title>
        <authorList>
            <person name="Papke R.T."/>
            <person name="de la Haba R.R."/>
            <person name="Infante-Dominguez C."/>
            <person name="Perez D."/>
            <person name="Sanchez-Porro C."/>
            <person name="Lapierre P."/>
            <person name="Ventosa A."/>
        </authorList>
    </citation>
    <scope>NUCLEOTIDE SEQUENCE [LARGE SCALE GENOMIC DNA]</scope>
    <source>
        <strain evidence="3 4">SM19</strain>
    </source>
</reference>
<proteinExistence type="inferred from homology"/>
<dbReference type="Pfam" id="PF12697">
    <property type="entry name" value="Abhydrolase_6"/>
    <property type="match status" value="1"/>
</dbReference>
<dbReference type="eggNOG" id="COG0596">
    <property type="taxonomic scope" value="Bacteria"/>
</dbReference>
<dbReference type="Proteomes" id="UP000016540">
    <property type="component" value="Unassembled WGS sequence"/>
</dbReference>
<organism evidence="3 4">
    <name type="scientific">Marinobacter lipolyticus SM19</name>
    <dbReference type="NCBI Taxonomy" id="1318628"/>
    <lineage>
        <taxon>Bacteria</taxon>
        <taxon>Pseudomonadati</taxon>
        <taxon>Pseudomonadota</taxon>
        <taxon>Gammaproteobacteria</taxon>
        <taxon>Pseudomonadales</taxon>
        <taxon>Marinobacteraceae</taxon>
        <taxon>Marinobacter</taxon>
    </lineage>
</organism>
<dbReference type="InterPro" id="IPR029058">
    <property type="entry name" value="AB_hydrolase_fold"/>
</dbReference>
<evidence type="ECO:0000313" key="3">
    <source>
        <dbReference type="EMBL" id="EON90859.1"/>
    </source>
</evidence>
<dbReference type="EMBL" id="ASAD01000021">
    <property type="protein sequence ID" value="EON90859.1"/>
    <property type="molecule type" value="Genomic_DNA"/>
</dbReference>
<accession>R8AX11</accession>
<dbReference type="HOGENOM" id="CLU_020336_30_0_6"/>
<evidence type="ECO:0000256" key="1">
    <source>
        <dbReference type="ARBA" id="ARBA00008645"/>
    </source>
</evidence>
<dbReference type="InterPro" id="IPR000073">
    <property type="entry name" value="AB_hydrolase_1"/>
</dbReference>
<dbReference type="PANTHER" id="PTHR43039">
    <property type="entry name" value="ESTERASE-RELATED"/>
    <property type="match status" value="1"/>
</dbReference>
<dbReference type="PATRIC" id="fig|1318628.3.peg.3160"/>